<dbReference type="PANTHER" id="PTHR15077:SF10">
    <property type="entry name" value="FAS-ASSOCIATED DEATH DOMAIN PROTEIN"/>
    <property type="match status" value="1"/>
</dbReference>
<dbReference type="GO" id="GO:0089720">
    <property type="term" value="F:caspase binding"/>
    <property type="evidence" value="ECO:0007669"/>
    <property type="project" value="TreeGrafter"/>
</dbReference>
<dbReference type="Proteomes" id="UP001152803">
    <property type="component" value="Unassembled WGS sequence"/>
</dbReference>
<dbReference type="EMBL" id="JAFJMO010000007">
    <property type="protein sequence ID" value="KAJ8272333.1"/>
    <property type="molecule type" value="Genomic_DNA"/>
</dbReference>
<organism evidence="3 4">
    <name type="scientific">Conger conger</name>
    <name type="common">Conger eel</name>
    <name type="synonym">Muraena conger</name>
    <dbReference type="NCBI Taxonomy" id="82655"/>
    <lineage>
        <taxon>Eukaryota</taxon>
        <taxon>Metazoa</taxon>
        <taxon>Chordata</taxon>
        <taxon>Craniata</taxon>
        <taxon>Vertebrata</taxon>
        <taxon>Euteleostomi</taxon>
        <taxon>Actinopterygii</taxon>
        <taxon>Neopterygii</taxon>
        <taxon>Teleostei</taxon>
        <taxon>Anguilliformes</taxon>
        <taxon>Congridae</taxon>
        <taxon>Conger</taxon>
    </lineage>
</organism>
<keyword evidence="4" id="KW-1185">Reference proteome</keyword>
<evidence type="ECO:0000313" key="4">
    <source>
        <dbReference type="Proteomes" id="UP001152803"/>
    </source>
</evidence>
<dbReference type="GO" id="GO:0031265">
    <property type="term" value="C:CD95 death-inducing signaling complex"/>
    <property type="evidence" value="ECO:0007669"/>
    <property type="project" value="TreeGrafter"/>
</dbReference>
<dbReference type="SMART" id="SM00031">
    <property type="entry name" value="DED"/>
    <property type="match status" value="1"/>
</dbReference>
<dbReference type="InterPro" id="IPR011029">
    <property type="entry name" value="DEATH-like_dom_sf"/>
</dbReference>
<dbReference type="PROSITE" id="PS50017">
    <property type="entry name" value="DEATH_DOMAIN"/>
    <property type="match status" value="1"/>
</dbReference>
<dbReference type="GO" id="GO:0042981">
    <property type="term" value="P:regulation of apoptotic process"/>
    <property type="evidence" value="ECO:0007669"/>
    <property type="project" value="InterPro"/>
</dbReference>
<dbReference type="SUPFAM" id="SSF47986">
    <property type="entry name" value="DEATH domain"/>
    <property type="match status" value="1"/>
</dbReference>
<sequence length="193" mass="22030">MDPFSVVLLQISEDLLPDNVGTMKFLCQTLIGKKKLEQINKGTELFECLQQMNKIGPDNTEFLKELLNAIKRADLHEILSNFETCGPGPQEVRLDPNVRAKLDIATDELSEQLGRSWRRYGRKLGITDAKLDQISAKHPFDLREQAVTLLREWRKMQGADAKVDGLIKALRCCELNLTADQLIRRLAEEEQKQ</sequence>
<dbReference type="AlphaFoldDB" id="A0A9Q1DKM2"/>
<reference evidence="3" key="1">
    <citation type="journal article" date="2023" name="Science">
        <title>Genome structures resolve the early diversification of teleost fishes.</title>
        <authorList>
            <person name="Parey E."/>
            <person name="Louis A."/>
            <person name="Montfort J."/>
            <person name="Bouchez O."/>
            <person name="Roques C."/>
            <person name="Iampietro C."/>
            <person name="Lluch J."/>
            <person name="Castinel A."/>
            <person name="Donnadieu C."/>
            <person name="Desvignes T."/>
            <person name="Floi Bucao C."/>
            <person name="Jouanno E."/>
            <person name="Wen M."/>
            <person name="Mejri S."/>
            <person name="Dirks R."/>
            <person name="Jansen H."/>
            <person name="Henkel C."/>
            <person name="Chen W.J."/>
            <person name="Zahm M."/>
            <person name="Cabau C."/>
            <person name="Klopp C."/>
            <person name="Thompson A.W."/>
            <person name="Robinson-Rechavi M."/>
            <person name="Braasch I."/>
            <person name="Lecointre G."/>
            <person name="Bobe J."/>
            <person name="Postlethwait J.H."/>
            <person name="Berthelot C."/>
            <person name="Roest Crollius H."/>
            <person name="Guiguen Y."/>
        </authorList>
    </citation>
    <scope>NUCLEOTIDE SEQUENCE</scope>
    <source>
        <strain evidence="3">Concon-B</strain>
    </source>
</reference>
<dbReference type="Gene3D" id="1.10.533.10">
    <property type="entry name" value="Death Domain, Fas"/>
    <property type="match status" value="2"/>
</dbReference>
<dbReference type="Pfam" id="PF01335">
    <property type="entry name" value="DED"/>
    <property type="match status" value="1"/>
</dbReference>
<dbReference type="OrthoDB" id="100767at2759"/>
<dbReference type="GO" id="GO:0045089">
    <property type="term" value="P:positive regulation of innate immune response"/>
    <property type="evidence" value="ECO:0007669"/>
    <property type="project" value="TreeGrafter"/>
</dbReference>
<name>A0A9Q1DKM2_CONCO</name>
<feature type="domain" description="Death" evidence="1">
    <location>
        <begin position="109"/>
        <end position="186"/>
    </location>
</feature>
<dbReference type="GO" id="GO:0005123">
    <property type="term" value="F:death receptor binding"/>
    <property type="evidence" value="ECO:0007669"/>
    <property type="project" value="TreeGrafter"/>
</dbReference>
<evidence type="ECO:0008006" key="5">
    <source>
        <dbReference type="Google" id="ProtNLM"/>
    </source>
</evidence>
<dbReference type="InterPro" id="IPR000488">
    <property type="entry name" value="Death_dom"/>
</dbReference>
<dbReference type="SMART" id="SM00005">
    <property type="entry name" value="DEATH"/>
    <property type="match status" value="1"/>
</dbReference>
<comment type="caution">
    <text evidence="3">The sequence shown here is derived from an EMBL/GenBank/DDBJ whole genome shotgun (WGS) entry which is preliminary data.</text>
</comment>
<dbReference type="CDD" id="cd08336">
    <property type="entry name" value="DED_FADD"/>
    <property type="match status" value="1"/>
</dbReference>
<dbReference type="InterPro" id="IPR016729">
    <property type="entry name" value="FADD"/>
</dbReference>
<evidence type="ECO:0000313" key="3">
    <source>
        <dbReference type="EMBL" id="KAJ8272333.1"/>
    </source>
</evidence>
<feature type="domain" description="DED" evidence="2">
    <location>
        <begin position="3"/>
        <end position="81"/>
    </location>
</feature>
<dbReference type="GO" id="GO:0097191">
    <property type="term" value="P:extrinsic apoptotic signaling pathway"/>
    <property type="evidence" value="ECO:0007669"/>
    <property type="project" value="TreeGrafter"/>
</dbReference>
<evidence type="ECO:0000259" key="2">
    <source>
        <dbReference type="PROSITE" id="PS50168"/>
    </source>
</evidence>
<accession>A0A9Q1DKM2</accession>
<dbReference type="PROSITE" id="PS50168">
    <property type="entry name" value="DED"/>
    <property type="match status" value="1"/>
</dbReference>
<dbReference type="InterPro" id="IPR001875">
    <property type="entry name" value="DED_dom"/>
</dbReference>
<dbReference type="Pfam" id="PF00531">
    <property type="entry name" value="Death"/>
    <property type="match status" value="1"/>
</dbReference>
<dbReference type="PANTHER" id="PTHR15077">
    <property type="entry name" value="FAS-ASSOCIATING DEATH DOMAIN-CONTAINING PROTEIN FADD"/>
    <property type="match status" value="1"/>
</dbReference>
<proteinExistence type="predicted"/>
<evidence type="ECO:0000259" key="1">
    <source>
        <dbReference type="PROSITE" id="PS50017"/>
    </source>
</evidence>
<protein>
    <recommendedName>
        <fullName evidence="5">FAS-associated death domain protein</fullName>
    </recommendedName>
</protein>
<gene>
    <name evidence="3" type="ORF">COCON_G00111920</name>
</gene>